<comment type="catalytic activity">
    <reaction evidence="18">
        <text>a (2E)-enoyl-CoA + NADPH + H(+) = a 2,3-saturated acyl-CoA + NADP(+)</text>
        <dbReference type="Rhea" id="RHEA:33763"/>
        <dbReference type="ChEBI" id="CHEBI:15378"/>
        <dbReference type="ChEBI" id="CHEBI:57783"/>
        <dbReference type="ChEBI" id="CHEBI:58349"/>
        <dbReference type="ChEBI" id="CHEBI:58856"/>
        <dbReference type="ChEBI" id="CHEBI:65111"/>
        <dbReference type="EC" id="1.3.1.38"/>
    </reaction>
    <physiologicalReaction direction="left-to-right" evidence="18">
        <dbReference type="Rhea" id="RHEA:33764"/>
    </physiologicalReaction>
</comment>
<evidence type="ECO:0000256" key="3">
    <source>
        <dbReference type="ARBA" id="ARBA00022516"/>
    </source>
</evidence>
<keyword evidence="4" id="KW-0597">Phosphoprotein</keyword>
<dbReference type="InterPro" id="IPR036291">
    <property type="entry name" value="NAD(P)-bd_dom_sf"/>
</dbReference>
<dbReference type="PANTHER" id="PTHR24317:SF7">
    <property type="entry name" value="PEROXISOMAL TRANS-2-ENOYL-COA REDUCTASE"/>
    <property type="match status" value="1"/>
</dbReference>
<evidence type="ECO:0000256" key="2">
    <source>
        <dbReference type="ARBA" id="ARBA00005189"/>
    </source>
</evidence>
<comment type="catalytic activity">
    <reaction evidence="17">
        <text>(2E)-hexenoyl-CoA + NADPH + H(+) = hexanoyl-CoA + NADP(+)</text>
        <dbReference type="Rhea" id="RHEA:44956"/>
        <dbReference type="ChEBI" id="CHEBI:15378"/>
        <dbReference type="ChEBI" id="CHEBI:57783"/>
        <dbReference type="ChEBI" id="CHEBI:58349"/>
        <dbReference type="ChEBI" id="CHEBI:62077"/>
        <dbReference type="ChEBI" id="CHEBI:62620"/>
    </reaction>
    <physiologicalReaction direction="left-to-right" evidence="17">
        <dbReference type="Rhea" id="RHEA:44957"/>
    </physiologicalReaction>
</comment>
<comment type="subcellular location">
    <subcellularLocation>
        <location evidence="1">Peroxisome</location>
    </subcellularLocation>
</comment>
<keyword evidence="5" id="KW-0276">Fatty acid metabolism</keyword>
<evidence type="ECO:0000256" key="13">
    <source>
        <dbReference type="ARBA" id="ARBA00038849"/>
    </source>
</evidence>
<dbReference type="PRINTS" id="PR00081">
    <property type="entry name" value="GDHRDH"/>
</dbReference>
<dbReference type="Gene3D" id="3.40.50.720">
    <property type="entry name" value="NAD(P)-binding Rossmann-like Domain"/>
    <property type="match status" value="2"/>
</dbReference>
<evidence type="ECO:0000256" key="20">
    <source>
        <dbReference type="ARBA" id="ARBA00049559"/>
    </source>
</evidence>
<comment type="catalytic activity">
    <reaction evidence="20">
        <text>(2E)-octenoyl-CoA + NADPH + H(+) = octanoyl-CoA + NADP(+)</text>
        <dbReference type="Rhea" id="RHEA:44952"/>
        <dbReference type="ChEBI" id="CHEBI:15378"/>
        <dbReference type="ChEBI" id="CHEBI:57386"/>
        <dbReference type="ChEBI" id="CHEBI:57783"/>
        <dbReference type="ChEBI" id="CHEBI:58349"/>
        <dbReference type="ChEBI" id="CHEBI:62242"/>
    </reaction>
    <physiologicalReaction direction="left-to-right" evidence="20">
        <dbReference type="Rhea" id="RHEA:44953"/>
    </physiologicalReaction>
</comment>
<dbReference type="EC" id="1.3.1.38" evidence="13"/>
<dbReference type="InterPro" id="IPR052388">
    <property type="entry name" value="Peroxisomal_t2-enoyl-CoA_red"/>
</dbReference>
<evidence type="ECO:0000256" key="4">
    <source>
        <dbReference type="ARBA" id="ARBA00022553"/>
    </source>
</evidence>
<dbReference type="eggNOG" id="KOG0725">
    <property type="taxonomic scope" value="Eukaryota"/>
</dbReference>
<dbReference type="Proteomes" id="UP000266841">
    <property type="component" value="Unassembled WGS sequence"/>
</dbReference>
<evidence type="ECO:0000256" key="10">
    <source>
        <dbReference type="ARBA" id="ARBA00023160"/>
    </source>
</evidence>
<evidence type="ECO:0000313" key="22">
    <source>
        <dbReference type="Proteomes" id="UP000266841"/>
    </source>
</evidence>
<dbReference type="GO" id="GO:0033306">
    <property type="term" value="P:phytol metabolic process"/>
    <property type="evidence" value="ECO:0007669"/>
    <property type="project" value="TreeGrafter"/>
</dbReference>
<comment type="pathway">
    <text evidence="2">Lipid metabolism.</text>
</comment>
<reference evidence="21 22" key="1">
    <citation type="journal article" date="2012" name="Genome Biol.">
        <title>Genome and low-iron response of an oceanic diatom adapted to chronic iron limitation.</title>
        <authorList>
            <person name="Lommer M."/>
            <person name="Specht M."/>
            <person name="Roy A.S."/>
            <person name="Kraemer L."/>
            <person name="Andreson R."/>
            <person name="Gutowska M.A."/>
            <person name="Wolf J."/>
            <person name="Bergner S.V."/>
            <person name="Schilhabel M.B."/>
            <person name="Klostermeier U.C."/>
            <person name="Beiko R.G."/>
            <person name="Rosenstiel P."/>
            <person name="Hippler M."/>
            <person name="Laroche J."/>
        </authorList>
    </citation>
    <scope>NUCLEOTIDE SEQUENCE [LARGE SCALE GENOMIC DNA]</scope>
    <source>
        <strain evidence="21 22">CCMP1005</strain>
    </source>
</reference>
<evidence type="ECO:0000256" key="15">
    <source>
        <dbReference type="ARBA" id="ARBA00047570"/>
    </source>
</evidence>
<comment type="subunit">
    <text evidence="12">Interacts with PEX5, probably required to target it into peroxisomes.</text>
</comment>
<evidence type="ECO:0000256" key="19">
    <source>
        <dbReference type="ARBA" id="ARBA00049386"/>
    </source>
</evidence>
<evidence type="ECO:0000256" key="12">
    <source>
        <dbReference type="ARBA" id="ARBA00038622"/>
    </source>
</evidence>
<protein>
    <recommendedName>
        <fullName evidence="14">Peroxisomal trans-2-enoyl-CoA reductase</fullName>
        <ecNumber evidence="13">1.3.1.38</ecNumber>
    </recommendedName>
</protein>
<gene>
    <name evidence="21" type="ORF">THAOC_13152</name>
</gene>
<organism evidence="21 22">
    <name type="scientific">Thalassiosira oceanica</name>
    <name type="common">Marine diatom</name>
    <dbReference type="NCBI Taxonomy" id="159749"/>
    <lineage>
        <taxon>Eukaryota</taxon>
        <taxon>Sar</taxon>
        <taxon>Stramenopiles</taxon>
        <taxon>Ochrophyta</taxon>
        <taxon>Bacillariophyta</taxon>
        <taxon>Coscinodiscophyceae</taxon>
        <taxon>Thalassiosirophycidae</taxon>
        <taxon>Thalassiosirales</taxon>
        <taxon>Thalassiosiraceae</taxon>
        <taxon>Thalassiosira</taxon>
    </lineage>
</organism>
<dbReference type="PANTHER" id="PTHR24317">
    <property type="entry name" value="PEROXISOMAL TRANS-2-ENOYL-COA REDUCTASE"/>
    <property type="match status" value="1"/>
</dbReference>
<proteinExistence type="predicted"/>
<keyword evidence="9" id="KW-0576">Peroxisome</keyword>
<evidence type="ECO:0000256" key="11">
    <source>
        <dbReference type="ARBA" id="ARBA00037124"/>
    </source>
</evidence>
<dbReference type="OMA" id="MEWGPAG"/>
<comment type="catalytic activity">
    <reaction evidence="19">
        <text>(2E)-decenoyl-CoA + NADPH + H(+) = decanoyl-CoA + NADP(+)</text>
        <dbReference type="Rhea" id="RHEA:44960"/>
        <dbReference type="ChEBI" id="CHEBI:15378"/>
        <dbReference type="ChEBI" id="CHEBI:57783"/>
        <dbReference type="ChEBI" id="CHEBI:58349"/>
        <dbReference type="ChEBI" id="CHEBI:61406"/>
        <dbReference type="ChEBI" id="CHEBI:61430"/>
    </reaction>
    <physiologicalReaction direction="left-to-right" evidence="19">
        <dbReference type="Rhea" id="RHEA:44961"/>
    </physiologicalReaction>
</comment>
<dbReference type="GO" id="GO:0019166">
    <property type="term" value="F:trans-2-enoyl-CoA reductase (NADPH) activity"/>
    <property type="evidence" value="ECO:0007669"/>
    <property type="project" value="UniProtKB-EC"/>
</dbReference>
<evidence type="ECO:0000256" key="8">
    <source>
        <dbReference type="ARBA" id="ARBA00023098"/>
    </source>
</evidence>
<keyword evidence="10" id="KW-0275">Fatty acid biosynthesis</keyword>
<keyword evidence="6" id="KW-0521">NADP</keyword>
<evidence type="ECO:0000256" key="16">
    <source>
        <dbReference type="ARBA" id="ARBA00048686"/>
    </source>
</evidence>
<evidence type="ECO:0000313" key="21">
    <source>
        <dbReference type="EMBL" id="EJK65949.1"/>
    </source>
</evidence>
<comment type="caution">
    <text evidence="21">The sequence shown here is derived from an EMBL/GenBank/DDBJ whole genome shotgun (WGS) entry which is preliminary data.</text>
</comment>
<evidence type="ECO:0000256" key="14">
    <source>
        <dbReference type="ARBA" id="ARBA00041063"/>
    </source>
</evidence>
<evidence type="ECO:0000256" key="5">
    <source>
        <dbReference type="ARBA" id="ARBA00022832"/>
    </source>
</evidence>
<comment type="catalytic activity">
    <reaction evidence="16">
        <text>(2E)-tetradecenoyl-CoA + NADPH + H(+) = tetradecanoyl-CoA + NADP(+)</text>
        <dbReference type="Rhea" id="RHEA:44968"/>
        <dbReference type="ChEBI" id="CHEBI:15378"/>
        <dbReference type="ChEBI" id="CHEBI:57385"/>
        <dbReference type="ChEBI" id="CHEBI:57783"/>
        <dbReference type="ChEBI" id="CHEBI:58349"/>
        <dbReference type="ChEBI" id="CHEBI:61405"/>
    </reaction>
    <physiologicalReaction direction="left-to-right" evidence="16">
        <dbReference type="Rhea" id="RHEA:44969"/>
    </physiologicalReaction>
</comment>
<dbReference type="GO" id="GO:0006633">
    <property type="term" value="P:fatty acid biosynthetic process"/>
    <property type="evidence" value="ECO:0007669"/>
    <property type="project" value="UniProtKB-KW"/>
</dbReference>
<evidence type="ECO:0000256" key="9">
    <source>
        <dbReference type="ARBA" id="ARBA00023140"/>
    </source>
</evidence>
<dbReference type="GO" id="GO:0005777">
    <property type="term" value="C:peroxisome"/>
    <property type="evidence" value="ECO:0007669"/>
    <property type="project" value="UniProtKB-SubCell"/>
</dbReference>
<keyword evidence="7" id="KW-0560">Oxidoreductase</keyword>
<sequence>MYYDVVQAASSSLGVTLTGRTRRTERLSAAARRCALPWMTARVESSSSSHGGAAGGGREEGKGNIGIPIVSRLPYISNISAGEQATSWGRTALGHGATFPQGRTCGRVTGGGTGIGRIIALELASLGAISVIASRDHDKCAVAAQEMNARLQSEARQRGLPNVGKVIAGPSTSIKDEEQVDSLIQYIVREHQSLDFVVNNAGGQFSAFEHFMRDNGGSIVNITLGNRNGMPGMAHSGAARAGVENMTITMSQEWIESGVRINCVRPGIVFTDSGFDNYGPAGDTFLERILPSQPAKRFASPEEISSAVCWLLSDGASYVTGSVVCVDGGSQFHFLPLMPGKCEIFIRLSSTYVRVFSADIEDSANLPVYGTLPTKAKL</sequence>
<evidence type="ECO:0000256" key="17">
    <source>
        <dbReference type="ARBA" id="ARBA00049108"/>
    </source>
</evidence>
<dbReference type="AlphaFoldDB" id="K0SLU0"/>
<name>K0SLU0_THAOC</name>
<dbReference type="SUPFAM" id="SSF51735">
    <property type="entry name" value="NAD(P)-binding Rossmann-fold domains"/>
    <property type="match status" value="1"/>
</dbReference>
<dbReference type="Pfam" id="PF13561">
    <property type="entry name" value="adh_short_C2"/>
    <property type="match status" value="1"/>
</dbReference>
<dbReference type="EMBL" id="AGNL01015359">
    <property type="protein sequence ID" value="EJK65949.1"/>
    <property type="molecule type" value="Genomic_DNA"/>
</dbReference>
<dbReference type="InterPro" id="IPR002347">
    <property type="entry name" value="SDR_fam"/>
</dbReference>
<dbReference type="OrthoDB" id="1393670at2759"/>
<accession>K0SLU0</accession>
<dbReference type="Pfam" id="PF00106">
    <property type="entry name" value="adh_short"/>
    <property type="match status" value="1"/>
</dbReference>
<keyword evidence="3" id="KW-0444">Lipid biosynthesis</keyword>
<evidence type="ECO:0000256" key="1">
    <source>
        <dbReference type="ARBA" id="ARBA00004275"/>
    </source>
</evidence>
<evidence type="ECO:0000256" key="6">
    <source>
        <dbReference type="ARBA" id="ARBA00022857"/>
    </source>
</evidence>
<evidence type="ECO:0000256" key="7">
    <source>
        <dbReference type="ARBA" id="ARBA00023002"/>
    </source>
</evidence>
<keyword evidence="8" id="KW-0443">Lipid metabolism</keyword>
<keyword evidence="22" id="KW-1185">Reference proteome</keyword>
<comment type="function">
    <text evidence="11">Participates in chain elongation of fatty acids. Catalyzes the reduction of trans-2-enoyl-CoAs of varying chain lengths from 6:1 to 16:1, having maximum activity with 10:1 CoA. Has no 2,4-dienoyl-CoA reductase activity.</text>
</comment>
<evidence type="ECO:0000256" key="18">
    <source>
        <dbReference type="ARBA" id="ARBA00049251"/>
    </source>
</evidence>
<comment type="catalytic activity">
    <reaction evidence="15">
        <text>(2E)-dodecenoyl-CoA + NADPH + H(+) = dodecanoyl-CoA + NADP(+)</text>
        <dbReference type="Rhea" id="RHEA:44964"/>
        <dbReference type="ChEBI" id="CHEBI:15378"/>
        <dbReference type="ChEBI" id="CHEBI:57330"/>
        <dbReference type="ChEBI" id="CHEBI:57375"/>
        <dbReference type="ChEBI" id="CHEBI:57783"/>
        <dbReference type="ChEBI" id="CHEBI:58349"/>
    </reaction>
    <physiologicalReaction direction="left-to-right" evidence="15">
        <dbReference type="Rhea" id="RHEA:44965"/>
    </physiologicalReaction>
</comment>